<dbReference type="InterPro" id="IPR050469">
    <property type="entry name" value="Diguanylate_Cyclase"/>
</dbReference>
<dbReference type="SUPFAM" id="SSF55073">
    <property type="entry name" value="Nucleotide cyclase"/>
    <property type="match status" value="1"/>
</dbReference>
<dbReference type="SMART" id="SM00267">
    <property type="entry name" value="GGDEF"/>
    <property type="match status" value="1"/>
</dbReference>
<dbReference type="SUPFAM" id="SSF55785">
    <property type="entry name" value="PYP-like sensor domain (PAS domain)"/>
    <property type="match status" value="1"/>
</dbReference>
<evidence type="ECO:0000256" key="1">
    <source>
        <dbReference type="ARBA" id="ARBA00012528"/>
    </source>
</evidence>
<accession>A0ABX7G3A3</accession>
<dbReference type="PANTHER" id="PTHR45138">
    <property type="entry name" value="REGULATORY COMPONENTS OF SENSORY TRANSDUCTION SYSTEM"/>
    <property type="match status" value="1"/>
</dbReference>
<dbReference type="EC" id="2.7.7.65" evidence="1"/>
<dbReference type="CDD" id="cd01949">
    <property type="entry name" value="GGDEF"/>
    <property type="match status" value="1"/>
</dbReference>
<dbReference type="InterPro" id="IPR029787">
    <property type="entry name" value="Nucleotide_cyclase"/>
</dbReference>
<evidence type="ECO:0000256" key="2">
    <source>
        <dbReference type="ARBA" id="ARBA00034247"/>
    </source>
</evidence>
<dbReference type="NCBIfam" id="TIGR00254">
    <property type="entry name" value="GGDEF"/>
    <property type="match status" value="1"/>
</dbReference>
<sequence length="312" mass="34605">MNDAALLEQPTFADSSLCLQALLNSIEDQVVVIDSQGTIVYTNLAWNKFAEENGMALGYSWPGTNYLRVCDGSAESFSKTAAEGIRRVMAGEQTQFYLEYPCHSPTTQRWFMMRVTEIAGLASRYFAIAHVNITERKLLELKVAKLSMHDPLTGLANRRLFNSFLHNEWRRSHREQSPLTLILLDLDHFKACNDHFGHLVGDEHLQQVSQILLAMCQRPTDLACRFGGDEFALVLGNTNAAAGLGLAEKVRAAIENLNIRIEDGLRLTSSLGIATLEPGQPMEQEHTLCSLADSALYQAKAAGRNCCKLLSC</sequence>
<dbReference type="EMBL" id="CP069213">
    <property type="protein sequence ID" value="QRH01791.1"/>
    <property type="molecule type" value="Genomic_DNA"/>
</dbReference>
<evidence type="ECO:0000259" key="3">
    <source>
        <dbReference type="PROSITE" id="PS50887"/>
    </source>
</evidence>
<dbReference type="InterPro" id="IPR043128">
    <property type="entry name" value="Rev_trsase/Diguanyl_cyclase"/>
</dbReference>
<protein>
    <recommendedName>
        <fullName evidence="1">diguanylate cyclase</fullName>
        <ecNumber evidence="1">2.7.7.65</ecNumber>
    </recommendedName>
</protein>
<dbReference type="Gene3D" id="3.30.450.20">
    <property type="entry name" value="PAS domain"/>
    <property type="match status" value="1"/>
</dbReference>
<dbReference type="Proteomes" id="UP000596252">
    <property type="component" value="Chromosome"/>
</dbReference>
<proteinExistence type="predicted"/>
<organism evidence="4 5">
    <name type="scientific">Shewanella litorisediminis</name>
    <dbReference type="NCBI Taxonomy" id="1173586"/>
    <lineage>
        <taxon>Bacteria</taxon>
        <taxon>Pseudomonadati</taxon>
        <taxon>Pseudomonadota</taxon>
        <taxon>Gammaproteobacteria</taxon>
        <taxon>Alteromonadales</taxon>
        <taxon>Shewanellaceae</taxon>
        <taxon>Shewanella</taxon>
    </lineage>
</organism>
<gene>
    <name evidence="4" type="ORF">JQC75_18420</name>
</gene>
<dbReference type="Pfam" id="PF08448">
    <property type="entry name" value="PAS_4"/>
    <property type="match status" value="1"/>
</dbReference>
<evidence type="ECO:0000313" key="5">
    <source>
        <dbReference type="Proteomes" id="UP000596252"/>
    </source>
</evidence>
<dbReference type="InterPro" id="IPR013656">
    <property type="entry name" value="PAS_4"/>
</dbReference>
<dbReference type="PROSITE" id="PS50887">
    <property type="entry name" value="GGDEF"/>
    <property type="match status" value="1"/>
</dbReference>
<name>A0ABX7G3A3_9GAMM</name>
<reference evidence="4 5" key="1">
    <citation type="journal article" date="2012" name="Antonie Van Leeuwenhoek">
        <title>Shewanella litorisediminis sp. nov., a gammaproteobacterium isolated from a tidal flat sediment.</title>
        <authorList>
            <person name="Lee M.H."/>
            <person name="Yoon J.H."/>
        </authorList>
    </citation>
    <scope>NUCLEOTIDE SEQUENCE [LARGE SCALE GENOMIC DNA]</scope>
    <source>
        <strain evidence="4 5">SMK1-12</strain>
    </source>
</reference>
<keyword evidence="5" id="KW-1185">Reference proteome</keyword>
<feature type="domain" description="GGDEF" evidence="3">
    <location>
        <begin position="177"/>
        <end position="312"/>
    </location>
</feature>
<comment type="catalytic activity">
    <reaction evidence="2">
        <text>2 GTP = 3',3'-c-di-GMP + 2 diphosphate</text>
        <dbReference type="Rhea" id="RHEA:24898"/>
        <dbReference type="ChEBI" id="CHEBI:33019"/>
        <dbReference type="ChEBI" id="CHEBI:37565"/>
        <dbReference type="ChEBI" id="CHEBI:58805"/>
        <dbReference type="EC" id="2.7.7.65"/>
    </reaction>
</comment>
<evidence type="ECO:0000313" key="4">
    <source>
        <dbReference type="EMBL" id="QRH01791.1"/>
    </source>
</evidence>
<dbReference type="Gene3D" id="3.30.70.270">
    <property type="match status" value="1"/>
</dbReference>
<dbReference type="InterPro" id="IPR000160">
    <property type="entry name" value="GGDEF_dom"/>
</dbReference>
<dbReference type="InterPro" id="IPR035965">
    <property type="entry name" value="PAS-like_dom_sf"/>
</dbReference>
<dbReference type="RefSeq" id="WP_203325460.1">
    <property type="nucleotide sequence ID" value="NZ_CP069213.1"/>
</dbReference>
<dbReference type="Pfam" id="PF00990">
    <property type="entry name" value="GGDEF"/>
    <property type="match status" value="1"/>
</dbReference>
<dbReference type="PANTHER" id="PTHR45138:SF9">
    <property type="entry name" value="DIGUANYLATE CYCLASE DGCM-RELATED"/>
    <property type="match status" value="1"/>
</dbReference>